<name>A0A8C5WTI4_LATLA</name>
<proteinExistence type="predicted"/>
<reference evidence="2" key="2">
    <citation type="submission" date="2025-09" db="UniProtKB">
        <authorList>
            <consortium name="Ensembl"/>
        </authorList>
    </citation>
    <scope>IDENTIFICATION</scope>
</reference>
<sequence>MEAAHRPRLRSPICRAKYDPPEKREREREWTAFPVARPTLHSHTGTRSPKKKTWHPTDKTFSSSS</sequence>
<feature type="region of interest" description="Disordered" evidence="1">
    <location>
        <begin position="1"/>
        <end position="65"/>
    </location>
</feature>
<dbReference type="AlphaFoldDB" id="A0A8C5WTI4"/>
<feature type="compositionally biased region" description="Basic and acidic residues" evidence="1">
    <location>
        <begin position="16"/>
        <end position="30"/>
    </location>
</feature>
<organism evidence="2 3">
    <name type="scientific">Laticauda laticaudata</name>
    <name type="common">Blue-ringed sea krait</name>
    <name type="synonym">Blue-lipped sea krait</name>
    <dbReference type="NCBI Taxonomy" id="8630"/>
    <lineage>
        <taxon>Eukaryota</taxon>
        <taxon>Metazoa</taxon>
        <taxon>Chordata</taxon>
        <taxon>Craniata</taxon>
        <taxon>Vertebrata</taxon>
        <taxon>Euteleostomi</taxon>
        <taxon>Lepidosauria</taxon>
        <taxon>Squamata</taxon>
        <taxon>Bifurcata</taxon>
        <taxon>Unidentata</taxon>
        <taxon>Episquamata</taxon>
        <taxon>Toxicofera</taxon>
        <taxon>Serpentes</taxon>
        <taxon>Colubroidea</taxon>
        <taxon>Elapidae</taxon>
        <taxon>Laticaudinae</taxon>
        <taxon>Laticauda</taxon>
    </lineage>
</organism>
<accession>A0A8C5WTI4</accession>
<dbReference type="Ensembl" id="ENSLLTT00000012333.1">
    <property type="protein sequence ID" value="ENSLLTP00000011866.1"/>
    <property type="gene ID" value="ENSLLTG00000009127.1"/>
</dbReference>
<evidence type="ECO:0000313" key="3">
    <source>
        <dbReference type="Proteomes" id="UP000694406"/>
    </source>
</evidence>
<reference evidence="2" key="1">
    <citation type="submission" date="2025-08" db="UniProtKB">
        <authorList>
            <consortium name="Ensembl"/>
        </authorList>
    </citation>
    <scope>IDENTIFICATION</scope>
</reference>
<evidence type="ECO:0000313" key="2">
    <source>
        <dbReference type="Ensembl" id="ENSLLTP00000011866.1"/>
    </source>
</evidence>
<protein>
    <submittedName>
        <fullName evidence="2">Uncharacterized protein</fullName>
    </submittedName>
</protein>
<dbReference type="Proteomes" id="UP000694406">
    <property type="component" value="Unplaced"/>
</dbReference>
<keyword evidence="3" id="KW-1185">Reference proteome</keyword>
<evidence type="ECO:0000256" key="1">
    <source>
        <dbReference type="SAM" id="MobiDB-lite"/>
    </source>
</evidence>